<dbReference type="EMBL" id="RRYP01018485">
    <property type="protein sequence ID" value="TNV73618.1"/>
    <property type="molecule type" value="Genomic_DNA"/>
</dbReference>
<dbReference type="Proteomes" id="UP000785679">
    <property type="component" value="Unassembled WGS sequence"/>
</dbReference>
<evidence type="ECO:0000313" key="4">
    <source>
        <dbReference type="Proteomes" id="UP000785679"/>
    </source>
</evidence>
<protein>
    <submittedName>
        <fullName evidence="3">Uncharacterized protein</fullName>
    </submittedName>
</protein>
<evidence type="ECO:0000256" key="1">
    <source>
        <dbReference type="SAM" id="Coils"/>
    </source>
</evidence>
<evidence type="ECO:0000313" key="3">
    <source>
        <dbReference type="EMBL" id="TNV73618.1"/>
    </source>
</evidence>
<feature type="coiled-coil region" evidence="1">
    <location>
        <begin position="75"/>
        <end position="127"/>
    </location>
</feature>
<dbReference type="AlphaFoldDB" id="A0A8J8NF16"/>
<dbReference type="SUPFAM" id="SSF58022">
    <property type="entry name" value="XRCC4, C-terminal oligomerization domain"/>
    <property type="match status" value="1"/>
</dbReference>
<feature type="region of interest" description="Disordered" evidence="2">
    <location>
        <begin position="132"/>
        <end position="157"/>
    </location>
</feature>
<reference evidence="3" key="1">
    <citation type="submission" date="2019-06" db="EMBL/GenBank/DDBJ databases">
        <authorList>
            <person name="Zheng W."/>
        </authorList>
    </citation>
    <scope>NUCLEOTIDE SEQUENCE</scope>
    <source>
        <strain evidence="3">QDHG01</strain>
    </source>
</reference>
<sequence>MMMSYLVTGRGMLRSQFRIYFKVQQQADVLAFHISDFKTTLSQSPLEYFADKMQDYTRVKNKELDVLRKERDFERGEKEKVMKGMEELVKNAEKREGMTLQKMSLLLNAKKGKIAELRGRIEDFQEAGVVAVPERKVSSQQKNPPPPQQQMMQQRQPVQDLDNLEALKPQHAEKTKEEKNRQVRENTLQFLQSQNSIKQYTGTTQSINTQHLKLLDHGSSSSDDEIEMKSEQSSKDMRYAKGSSQGRKKSGGGNQKKKEYKRESSLTDLFFS</sequence>
<dbReference type="OrthoDB" id="325803at2759"/>
<accession>A0A8J8NF16</accession>
<gene>
    <name evidence="3" type="ORF">FGO68_gene9747</name>
</gene>
<feature type="region of interest" description="Disordered" evidence="2">
    <location>
        <begin position="214"/>
        <end position="272"/>
    </location>
</feature>
<evidence type="ECO:0000256" key="2">
    <source>
        <dbReference type="SAM" id="MobiDB-lite"/>
    </source>
</evidence>
<feature type="compositionally biased region" description="Basic and acidic residues" evidence="2">
    <location>
        <begin position="256"/>
        <end position="265"/>
    </location>
</feature>
<organism evidence="3 4">
    <name type="scientific">Halteria grandinella</name>
    <dbReference type="NCBI Taxonomy" id="5974"/>
    <lineage>
        <taxon>Eukaryota</taxon>
        <taxon>Sar</taxon>
        <taxon>Alveolata</taxon>
        <taxon>Ciliophora</taxon>
        <taxon>Intramacronucleata</taxon>
        <taxon>Spirotrichea</taxon>
        <taxon>Stichotrichia</taxon>
        <taxon>Sporadotrichida</taxon>
        <taxon>Halteriidae</taxon>
        <taxon>Halteria</taxon>
    </lineage>
</organism>
<name>A0A8J8NF16_HALGN</name>
<feature type="compositionally biased region" description="Basic and acidic residues" evidence="2">
    <location>
        <begin position="227"/>
        <end position="239"/>
    </location>
</feature>
<keyword evidence="4" id="KW-1185">Reference proteome</keyword>
<proteinExistence type="predicted"/>
<comment type="caution">
    <text evidence="3">The sequence shown here is derived from an EMBL/GenBank/DDBJ whole genome shotgun (WGS) entry which is preliminary data.</text>
</comment>
<keyword evidence="1" id="KW-0175">Coiled coil</keyword>